<protein>
    <recommendedName>
        <fullName evidence="3">HTH CENPB-type domain-containing protein</fullName>
    </recommendedName>
</protein>
<organism evidence="1 2">
    <name type="scientific">Phytophthora nicotianae P1569</name>
    <dbReference type="NCBI Taxonomy" id="1317065"/>
    <lineage>
        <taxon>Eukaryota</taxon>
        <taxon>Sar</taxon>
        <taxon>Stramenopiles</taxon>
        <taxon>Oomycota</taxon>
        <taxon>Peronosporomycetes</taxon>
        <taxon>Peronosporales</taxon>
        <taxon>Peronosporaceae</taxon>
        <taxon>Phytophthora</taxon>
    </lineage>
</organism>
<dbReference type="AlphaFoldDB" id="V9ESL6"/>
<evidence type="ECO:0008006" key="3">
    <source>
        <dbReference type="Google" id="ProtNLM"/>
    </source>
</evidence>
<keyword evidence="2" id="KW-1185">Reference proteome</keyword>
<sequence length="136" mass="16280">MDVYDCRLLEWVNDMRKYKVRAITTRCLLLMSVRLENRFLEDRSEQAAIEYLRRFRVRNKLSVRRITHKGQRKRSELQVAIVADEFGHAMRYKLEAQTGSDKFNHIYNMDQTSIYIDMNPKTTITFRGERDVDVGQ</sequence>
<dbReference type="EMBL" id="ANIZ01002114">
    <property type="protein sequence ID" value="ETI42259.1"/>
    <property type="molecule type" value="Genomic_DNA"/>
</dbReference>
<dbReference type="eggNOG" id="ENOG502RGRJ">
    <property type="taxonomic scope" value="Eukaryota"/>
</dbReference>
<dbReference type="Proteomes" id="UP000018721">
    <property type="component" value="Unassembled WGS sequence"/>
</dbReference>
<feature type="non-terminal residue" evidence="1">
    <location>
        <position position="136"/>
    </location>
</feature>
<comment type="caution">
    <text evidence="1">The sequence shown here is derived from an EMBL/GenBank/DDBJ whole genome shotgun (WGS) entry which is preliminary data.</text>
</comment>
<proteinExistence type="predicted"/>
<evidence type="ECO:0000313" key="2">
    <source>
        <dbReference type="Proteomes" id="UP000018721"/>
    </source>
</evidence>
<reference evidence="1 2" key="1">
    <citation type="submission" date="2013-11" db="EMBL/GenBank/DDBJ databases">
        <title>The Genome Sequence of Phytophthora parasitica P1569.</title>
        <authorList>
            <consortium name="The Broad Institute Genomics Platform"/>
            <person name="Russ C."/>
            <person name="Tyler B."/>
            <person name="Panabieres F."/>
            <person name="Shan W."/>
            <person name="Tripathy S."/>
            <person name="Grunwald N."/>
            <person name="Machado M."/>
            <person name="Johnson C.S."/>
            <person name="Arredondo F."/>
            <person name="Hong C."/>
            <person name="Coffey M."/>
            <person name="Young S.K."/>
            <person name="Zeng Q."/>
            <person name="Gargeya S."/>
            <person name="Fitzgerald M."/>
            <person name="Abouelleil A."/>
            <person name="Alvarado L."/>
            <person name="Chapman S.B."/>
            <person name="Gainer-Dewar J."/>
            <person name="Goldberg J."/>
            <person name="Griggs A."/>
            <person name="Gujja S."/>
            <person name="Hansen M."/>
            <person name="Howarth C."/>
            <person name="Imamovic A."/>
            <person name="Ireland A."/>
            <person name="Larimer J."/>
            <person name="McCowan C."/>
            <person name="Murphy C."/>
            <person name="Pearson M."/>
            <person name="Poon T.W."/>
            <person name="Priest M."/>
            <person name="Roberts A."/>
            <person name="Saif S."/>
            <person name="Shea T."/>
            <person name="Sykes S."/>
            <person name="Wortman J."/>
            <person name="Nusbaum C."/>
            <person name="Birren B."/>
        </authorList>
    </citation>
    <scope>NUCLEOTIDE SEQUENCE [LARGE SCALE GENOMIC DNA]</scope>
    <source>
        <strain evidence="1 2">P1569</strain>
    </source>
</reference>
<dbReference type="HOGENOM" id="CLU_1880885_0_0_1"/>
<evidence type="ECO:0000313" key="1">
    <source>
        <dbReference type="EMBL" id="ETI42259.1"/>
    </source>
</evidence>
<name>V9ESL6_PHYNI</name>
<accession>V9ESL6</accession>
<gene>
    <name evidence="1" type="ORF">F443_12585</name>
</gene>
<dbReference type="OrthoDB" id="127905at2759"/>